<dbReference type="Proteomes" id="UP001162992">
    <property type="component" value="Chromosome 2"/>
</dbReference>
<comment type="caution">
    <text evidence="1">The sequence shown here is derived from an EMBL/GenBank/DDBJ whole genome shotgun (WGS) entry which is preliminary data.</text>
</comment>
<proteinExistence type="predicted"/>
<name>A0ACC2EGF7_DIPCM</name>
<evidence type="ECO:0000313" key="1">
    <source>
        <dbReference type="EMBL" id="KAJ7565557.1"/>
    </source>
</evidence>
<reference evidence="2" key="1">
    <citation type="journal article" date="2024" name="Proc. Natl. Acad. Sci. U.S.A.">
        <title>Extraordinary preservation of gene collinearity over three hundred million years revealed in homosporous lycophytes.</title>
        <authorList>
            <person name="Li C."/>
            <person name="Wickell D."/>
            <person name="Kuo L.Y."/>
            <person name="Chen X."/>
            <person name="Nie B."/>
            <person name="Liao X."/>
            <person name="Peng D."/>
            <person name="Ji J."/>
            <person name="Jenkins J."/>
            <person name="Williams M."/>
            <person name="Shu S."/>
            <person name="Plott C."/>
            <person name="Barry K."/>
            <person name="Rajasekar S."/>
            <person name="Grimwood J."/>
            <person name="Han X."/>
            <person name="Sun S."/>
            <person name="Hou Z."/>
            <person name="He W."/>
            <person name="Dai G."/>
            <person name="Sun C."/>
            <person name="Schmutz J."/>
            <person name="Leebens-Mack J.H."/>
            <person name="Li F.W."/>
            <person name="Wang L."/>
        </authorList>
    </citation>
    <scope>NUCLEOTIDE SEQUENCE [LARGE SCALE GENOMIC DNA]</scope>
    <source>
        <strain evidence="2">cv. PW_Plant_1</strain>
    </source>
</reference>
<sequence length="1336" mass="148803">METSNQDDYKPPSGKDYNSDNHRVPVNNDLGWDSQLASSLGLNRIKTRSGPLSSGNLNSFHEDTIHANDSREFDSQDLNRDGVNKVFSDGRAGKSVRTKGYALKGSTHIKSPGRSPEEASEHISSIADGIAGSSSKQNVVFQSSISELEEASLRMQKKLSLSGQHKAVNEDGPSSSKGLSKQAWGTPILQRGNQSPSNWTNVESDFGNPLMEAQLLSKIPRVENTSQAETVRTEYSMDRNTFNWSTTDAEMSCSGNNATRLQECEGSGNQSETIKETDSPRFQALLRMTTGPRKKKLPNDIKSFSHELDPRGVHSHLYWRPHSSDDLEAVLNALRARFNTAKEEVNTELAVFAGNLVEILEKNGDASPDWKEKIEDLLILARQCAIMSTVEFRQQGENIVQELDDRRQELPVGLLKQLHTRMLFILTRCTRLLQFQKESGLDEDDHNSSFSAHAKVDSSVEGSHNLIASRKGKAVANSLKDKKARSPPRFYSQELRGYGWKNKEVFIPSQRILPEDGERSKKLLLEETISNTRKDSAVPNHVNSLIASRLASWKKFTASSEHKAGRQGLSEAIQTNIQDFQLDLNKKNGALKSHLDRDGGTAIVQEAPLKESSRTALKPQQKVAWGYVGELGGSVEDIKLVCRICEEVVPTLHLEEHSRVCAFADRCDYKALGIDERLNRLAETLEKMLESYTPKSIQAGTGGSPDTVKQLNARKGGEGSEGVSPRVSELPRRDSEDMLEDLHEMDAASLEDLRGFSANYGKTRFGPRSDLGLTASSTGSGTPCSPLVTPRTSQIDLLLAERCSAAEMEDLGQIDELVDIARCVANTNVADGGAMEYLVSCMQDLQDVLQHRKVEALTVDTFGKRIDKLLREKYVQVCEMLEQNSVESTSIFPEEDGTFEEDALHSLRSTPLHSGYKDRTSIDDFEIIKPISRGAFGRVFLARKRTTGDLFAIKVLRKADMIRKNAVESVQAERNILISARNPFVVRFFYSFTCRDNLYLVMEYLNGGDLYSMLRSLGCLEEDMARVYIAELVLALEYLHSLGVVHRDLKPDNILIAHDGHIKLTDFGLSKVGLINSTDDLSCPAVSSGNMLMDESVNIHQNIEYSMKRERRQQRSAVGTPDYLAPEILLGTAHGCTADWWSVGVILFEFLVGIPPFNAEHPQIIFDNILNRKIPWPQVPEDLSYEAQDLIDRLLAEDPDQRLGAKGATEVKAHLFFKDIKWETLARQKAAFIPSPDTAHDTSYFTSRHRWSSTDGRVDAEQEFPDSSDYASSSSSRTSLSSRPEEGDEYKDLADFESTPAAKYTFNNFSFKNLSQLASINYDLLLQSSKDSSKAP</sequence>
<gene>
    <name evidence="1" type="ORF">O6H91_02G065300</name>
</gene>
<keyword evidence="2" id="KW-1185">Reference proteome</keyword>
<dbReference type="EMBL" id="CM055093">
    <property type="protein sequence ID" value="KAJ7565557.1"/>
    <property type="molecule type" value="Genomic_DNA"/>
</dbReference>
<organism evidence="1 2">
    <name type="scientific">Diphasiastrum complanatum</name>
    <name type="common">Issler's clubmoss</name>
    <name type="synonym">Lycopodium complanatum</name>
    <dbReference type="NCBI Taxonomy" id="34168"/>
    <lineage>
        <taxon>Eukaryota</taxon>
        <taxon>Viridiplantae</taxon>
        <taxon>Streptophyta</taxon>
        <taxon>Embryophyta</taxon>
        <taxon>Tracheophyta</taxon>
        <taxon>Lycopodiopsida</taxon>
        <taxon>Lycopodiales</taxon>
        <taxon>Lycopodiaceae</taxon>
        <taxon>Lycopodioideae</taxon>
        <taxon>Diphasiastrum</taxon>
    </lineage>
</organism>
<evidence type="ECO:0000313" key="2">
    <source>
        <dbReference type="Proteomes" id="UP001162992"/>
    </source>
</evidence>
<protein>
    <submittedName>
        <fullName evidence="1">Uncharacterized protein</fullName>
    </submittedName>
</protein>
<accession>A0ACC2EGF7</accession>